<name>E6TSC5_EVAC2</name>
<keyword evidence="1" id="KW-0175">Coiled coil</keyword>
<dbReference type="AlphaFoldDB" id="E6TSC5"/>
<proteinExistence type="predicted"/>
<dbReference type="EMBL" id="CP002394">
    <property type="protein sequence ID" value="ADU31894.1"/>
    <property type="molecule type" value="Genomic_DNA"/>
</dbReference>
<accession>E6TSC5</accession>
<dbReference type="OrthoDB" id="2451965at2"/>
<protein>
    <recommendedName>
        <fullName evidence="4">SGNH/GDSL hydrolase family protein</fullName>
    </recommendedName>
</protein>
<evidence type="ECO:0008006" key="4">
    <source>
        <dbReference type="Google" id="ProtNLM"/>
    </source>
</evidence>
<dbReference type="InterPro" id="IPR036514">
    <property type="entry name" value="SGNH_hydro_sf"/>
</dbReference>
<dbReference type="Gene3D" id="3.40.50.1110">
    <property type="entry name" value="SGNH hydrolase"/>
    <property type="match status" value="1"/>
</dbReference>
<dbReference type="SUPFAM" id="SSF52266">
    <property type="entry name" value="SGNH hydrolase"/>
    <property type="match status" value="1"/>
</dbReference>
<dbReference type="STRING" id="649639.Bcell_3653"/>
<organism evidence="2 3">
    <name type="scientific">Evansella cellulosilytica (strain ATCC 21833 / DSM 2522 / FERM P-1141 / JCM 9156 / N-4)</name>
    <name type="common">Bacillus cellulosilyticus</name>
    <dbReference type="NCBI Taxonomy" id="649639"/>
    <lineage>
        <taxon>Bacteria</taxon>
        <taxon>Bacillati</taxon>
        <taxon>Bacillota</taxon>
        <taxon>Bacilli</taxon>
        <taxon>Bacillales</taxon>
        <taxon>Bacillaceae</taxon>
        <taxon>Evansella</taxon>
    </lineage>
</organism>
<evidence type="ECO:0000256" key="1">
    <source>
        <dbReference type="SAM" id="Coils"/>
    </source>
</evidence>
<feature type="coiled-coil region" evidence="1">
    <location>
        <begin position="30"/>
        <end position="60"/>
    </location>
</feature>
<evidence type="ECO:0000313" key="3">
    <source>
        <dbReference type="Proteomes" id="UP000001401"/>
    </source>
</evidence>
<dbReference type="Proteomes" id="UP000001401">
    <property type="component" value="Chromosome"/>
</dbReference>
<dbReference type="KEGG" id="bco:Bcell_3653"/>
<dbReference type="eggNOG" id="COG2755">
    <property type="taxonomic scope" value="Bacteria"/>
</dbReference>
<gene>
    <name evidence="2" type="ordered locus">Bcell_3653</name>
</gene>
<dbReference type="RefSeq" id="WP_013490225.1">
    <property type="nucleotide sequence ID" value="NC_014829.1"/>
</dbReference>
<sequence precursor="true">MKKLVALLLVLIFCITVITGGRLTYNKKLNNIANSAVDEYKAALIELEQKEMEAIAMEEARIETLLHTLTEGLNNQIKELILENYHQDGDVKILVFGTNNVILENEDGKSWPKIAEDRLNEAYEKDMFVFESKSFGDRTSIQIIEEGLHVQLAENDADIVLIESSIWNDSIGQVAPADTRTVLSMKMNAIERENEDAVILVHPAPPVYDTQFYPIYVEELKEFVIEEGYLYIDYWTDWPSIDDEVLLNYVNDGGSSLTDLGKLSLSENILDIFMNK</sequence>
<dbReference type="HOGENOM" id="CLU_089212_0_0_9"/>
<evidence type="ECO:0000313" key="2">
    <source>
        <dbReference type="EMBL" id="ADU31894.1"/>
    </source>
</evidence>
<reference evidence="2 3" key="1">
    <citation type="submission" date="2010-12" db="EMBL/GenBank/DDBJ databases">
        <title>Complete sequence of Bacillus cellulosilyticus DSM 2522.</title>
        <authorList>
            <consortium name="US DOE Joint Genome Institute"/>
            <person name="Lucas S."/>
            <person name="Copeland A."/>
            <person name="Lapidus A."/>
            <person name="Cheng J.-F."/>
            <person name="Bruce D."/>
            <person name="Goodwin L."/>
            <person name="Pitluck S."/>
            <person name="Chertkov O."/>
            <person name="Detter J.C."/>
            <person name="Han C."/>
            <person name="Tapia R."/>
            <person name="Land M."/>
            <person name="Hauser L."/>
            <person name="Jeffries C."/>
            <person name="Kyrpides N."/>
            <person name="Ivanova N."/>
            <person name="Mikhailova N."/>
            <person name="Brumm P."/>
            <person name="Mead D."/>
            <person name="Woyke T."/>
        </authorList>
    </citation>
    <scope>NUCLEOTIDE SEQUENCE [LARGE SCALE GENOMIC DNA]</scope>
    <source>
        <strain evidence="3">ATCC 21833 / DSM 2522 / FERM P-1141 / JCM 9156 / N-4</strain>
    </source>
</reference>
<keyword evidence="3" id="KW-1185">Reference proteome</keyword>